<sequence>MAIIYYRELGKKRLGMKSQLVILFIILFAGSVWAQDVSDLPSFNSSTTTSRYSDRPAQYILGSGDILLVNVNLWGHVQRPGIYSIPSSYTLIDLISSAGGPLKTARLDDIRIVRKNQEVIQVNVEEFLQTGDNTLLPRLQPGDTIIVSGSIVNIFTTIVAVARDLAIIVNVFVLASRVK</sequence>
<reference evidence="2" key="1">
    <citation type="journal article" date="2020" name="mSystems">
        <title>Genome- and Community-Level Interaction Insights into Carbon Utilization and Element Cycling Functions of Hydrothermarchaeota in Hydrothermal Sediment.</title>
        <authorList>
            <person name="Zhou Z."/>
            <person name="Liu Y."/>
            <person name="Xu W."/>
            <person name="Pan J."/>
            <person name="Luo Z.H."/>
            <person name="Li M."/>
        </authorList>
    </citation>
    <scope>NUCLEOTIDE SEQUENCE [LARGE SCALE GENOMIC DNA]</scope>
    <source>
        <strain evidence="2">HyVt-577</strain>
    </source>
</reference>
<protein>
    <recommendedName>
        <fullName evidence="1">SLBB domain-containing protein</fullName>
    </recommendedName>
</protein>
<dbReference type="InterPro" id="IPR049712">
    <property type="entry name" value="Poly_export"/>
</dbReference>
<dbReference type="InterPro" id="IPR054765">
    <property type="entry name" value="SLBB_dom"/>
</dbReference>
<gene>
    <name evidence="2" type="ORF">ENK44_07980</name>
</gene>
<dbReference type="AlphaFoldDB" id="A0A7V4WVK7"/>
<evidence type="ECO:0000259" key="1">
    <source>
        <dbReference type="Pfam" id="PF22461"/>
    </source>
</evidence>
<dbReference type="GO" id="GO:0015159">
    <property type="term" value="F:polysaccharide transmembrane transporter activity"/>
    <property type="evidence" value="ECO:0007669"/>
    <property type="project" value="InterPro"/>
</dbReference>
<accession>A0A7V4WVK7</accession>
<organism evidence="2">
    <name type="scientific">Caldithrix abyssi</name>
    <dbReference type="NCBI Taxonomy" id="187145"/>
    <lineage>
        <taxon>Bacteria</taxon>
        <taxon>Pseudomonadati</taxon>
        <taxon>Calditrichota</taxon>
        <taxon>Calditrichia</taxon>
        <taxon>Calditrichales</taxon>
        <taxon>Calditrichaceae</taxon>
        <taxon>Caldithrix</taxon>
    </lineage>
</organism>
<dbReference type="EMBL" id="DRQG01000074">
    <property type="protein sequence ID" value="HGY55622.1"/>
    <property type="molecule type" value="Genomic_DNA"/>
</dbReference>
<evidence type="ECO:0000313" key="2">
    <source>
        <dbReference type="EMBL" id="HGY55622.1"/>
    </source>
</evidence>
<dbReference type="Pfam" id="PF22461">
    <property type="entry name" value="SLBB_2"/>
    <property type="match status" value="1"/>
</dbReference>
<name>A0A7V4WVK7_CALAY</name>
<dbReference type="Gene3D" id="3.10.560.10">
    <property type="entry name" value="Outer membrane lipoprotein wza domain like"/>
    <property type="match status" value="1"/>
</dbReference>
<dbReference type="PANTHER" id="PTHR33619">
    <property type="entry name" value="POLYSACCHARIDE EXPORT PROTEIN GFCE-RELATED"/>
    <property type="match status" value="1"/>
</dbReference>
<dbReference type="Proteomes" id="UP000885779">
    <property type="component" value="Unassembled WGS sequence"/>
</dbReference>
<dbReference type="PANTHER" id="PTHR33619:SF3">
    <property type="entry name" value="POLYSACCHARIDE EXPORT PROTEIN GFCE-RELATED"/>
    <property type="match status" value="1"/>
</dbReference>
<feature type="domain" description="SLBB" evidence="1">
    <location>
        <begin position="71"/>
        <end position="147"/>
    </location>
</feature>
<comment type="caution">
    <text evidence="2">The sequence shown here is derived from an EMBL/GenBank/DDBJ whole genome shotgun (WGS) entry which is preliminary data.</text>
</comment>
<proteinExistence type="predicted"/>